<proteinExistence type="predicted"/>
<evidence type="ECO:0000313" key="2">
    <source>
        <dbReference type="Proteomes" id="UP001321760"/>
    </source>
</evidence>
<keyword evidence="2" id="KW-1185">Reference proteome</keyword>
<dbReference type="Proteomes" id="UP001321760">
    <property type="component" value="Unassembled WGS sequence"/>
</dbReference>
<evidence type="ECO:0008006" key="3">
    <source>
        <dbReference type="Google" id="ProtNLM"/>
    </source>
</evidence>
<reference evidence="1" key="2">
    <citation type="submission" date="2023-05" db="EMBL/GenBank/DDBJ databases">
        <authorList>
            <consortium name="Lawrence Berkeley National Laboratory"/>
            <person name="Steindorff A."/>
            <person name="Hensen N."/>
            <person name="Bonometti L."/>
            <person name="Westerberg I."/>
            <person name="Brannstrom I.O."/>
            <person name="Guillou S."/>
            <person name="Cros-Aarteil S."/>
            <person name="Calhoun S."/>
            <person name="Haridas S."/>
            <person name="Kuo A."/>
            <person name="Mondo S."/>
            <person name="Pangilinan J."/>
            <person name="Riley R."/>
            <person name="Labutti K."/>
            <person name="Andreopoulos B."/>
            <person name="Lipzen A."/>
            <person name="Chen C."/>
            <person name="Yanf M."/>
            <person name="Daum C."/>
            <person name="Ng V."/>
            <person name="Clum A."/>
            <person name="Ohm R."/>
            <person name="Martin F."/>
            <person name="Silar P."/>
            <person name="Natvig D."/>
            <person name="Lalanne C."/>
            <person name="Gautier V."/>
            <person name="Ament-Velasquez S.L."/>
            <person name="Kruys A."/>
            <person name="Hutchinson M.I."/>
            <person name="Powell A.J."/>
            <person name="Barry K."/>
            <person name="Miller A.N."/>
            <person name="Grigoriev I.V."/>
            <person name="Debuchy R."/>
            <person name="Gladieux P."/>
            <person name="Thoren M.H."/>
            <person name="Johannesson H."/>
        </authorList>
    </citation>
    <scope>NUCLEOTIDE SEQUENCE</scope>
    <source>
        <strain evidence="1">PSN243</strain>
    </source>
</reference>
<name>A0AAV9G587_9PEZI</name>
<reference evidence="1" key="1">
    <citation type="journal article" date="2023" name="Mol. Phylogenet. Evol.">
        <title>Genome-scale phylogeny and comparative genomics of the fungal order Sordariales.</title>
        <authorList>
            <person name="Hensen N."/>
            <person name="Bonometti L."/>
            <person name="Westerberg I."/>
            <person name="Brannstrom I.O."/>
            <person name="Guillou S."/>
            <person name="Cros-Aarteil S."/>
            <person name="Calhoun S."/>
            <person name="Haridas S."/>
            <person name="Kuo A."/>
            <person name="Mondo S."/>
            <person name="Pangilinan J."/>
            <person name="Riley R."/>
            <person name="LaButti K."/>
            <person name="Andreopoulos B."/>
            <person name="Lipzen A."/>
            <person name="Chen C."/>
            <person name="Yan M."/>
            <person name="Daum C."/>
            <person name="Ng V."/>
            <person name="Clum A."/>
            <person name="Steindorff A."/>
            <person name="Ohm R.A."/>
            <person name="Martin F."/>
            <person name="Silar P."/>
            <person name="Natvig D.O."/>
            <person name="Lalanne C."/>
            <person name="Gautier V."/>
            <person name="Ament-Velasquez S.L."/>
            <person name="Kruys A."/>
            <person name="Hutchinson M.I."/>
            <person name="Powell A.J."/>
            <person name="Barry K."/>
            <person name="Miller A.N."/>
            <person name="Grigoriev I.V."/>
            <person name="Debuchy R."/>
            <person name="Gladieux P."/>
            <person name="Hiltunen Thoren M."/>
            <person name="Johannesson H."/>
        </authorList>
    </citation>
    <scope>NUCLEOTIDE SEQUENCE</scope>
    <source>
        <strain evidence="1">PSN243</strain>
    </source>
</reference>
<protein>
    <recommendedName>
        <fullName evidence="3">LITAF domain-containing protein</fullName>
    </recommendedName>
</protein>
<accession>A0AAV9G587</accession>
<organism evidence="1 2">
    <name type="scientific">Podospora aff. communis PSN243</name>
    <dbReference type="NCBI Taxonomy" id="3040156"/>
    <lineage>
        <taxon>Eukaryota</taxon>
        <taxon>Fungi</taxon>
        <taxon>Dikarya</taxon>
        <taxon>Ascomycota</taxon>
        <taxon>Pezizomycotina</taxon>
        <taxon>Sordariomycetes</taxon>
        <taxon>Sordariomycetidae</taxon>
        <taxon>Sordariales</taxon>
        <taxon>Podosporaceae</taxon>
        <taxon>Podospora</taxon>
    </lineage>
</organism>
<dbReference type="AlphaFoldDB" id="A0AAV9G587"/>
<evidence type="ECO:0000313" key="1">
    <source>
        <dbReference type="EMBL" id="KAK4442603.1"/>
    </source>
</evidence>
<dbReference type="EMBL" id="MU866011">
    <property type="protein sequence ID" value="KAK4442603.1"/>
    <property type="molecule type" value="Genomic_DNA"/>
</dbReference>
<comment type="caution">
    <text evidence="1">The sequence shown here is derived from an EMBL/GenBank/DDBJ whole genome shotgun (WGS) entry which is preliminary data.</text>
</comment>
<gene>
    <name evidence="1" type="ORF">QBC34DRAFT_499566</name>
</gene>
<sequence>MYLDRKIQASGLPSHPDIKLQPVIMANQHTPHSVFTMDYTTNETEHFREKNTLTEDSDAESEQSLEKFRTPRHCGACGTTSVRSGRNGGLQVVTRWHDSNPEHTASAKVTGLLFLARQIGETAHALLVLCGRPHPELKECCPGCQVAVVHGLVVSVRMTGRTPRPRSPALPPPPLPFLSPSGSVVAVCMVEICCLLRYKRSDGCVVTLVGMLWQTHQGTNSLVFVWGTVSGR</sequence>